<accession>A0A8D2DLN3</accession>
<dbReference type="GeneTree" id="ENSGT01150000287852"/>
<dbReference type="Ensembl" id="ENSSVLT00005028526.1">
    <property type="protein sequence ID" value="ENSSVLP00005025661.1"/>
    <property type="gene ID" value="ENSSVLG00005020345.1"/>
</dbReference>
<proteinExistence type="predicted"/>
<sequence length="68" mass="7968">MRNNHNKLCLPTTNRFKISNRLFICQPHSPSHCSYHNPNPMKLHRSNSTNSSPWTHIINTILPSQYQL</sequence>
<name>A0A8D2DLN3_SCIVU</name>
<organism evidence="1 2">
    <name type="scientific">Sciurus vulgaris</name>
    <name type="common">Eurasian red squirrel</name>
    <dbReference type="NCBI Taxonomy" id="55149"/>
    <lineage>
        <taxon>Eukaryota</taxon>
        <taxon>Metazoa</taxon>
        <taxon>Chordata</taxon>
        <taxon>Craniata</taxon>
        <taxon>Vertebrata</taxon>
        <taxon>Euteleostomi</taxon>
        <taxon>Mammalia</taxon>
        <taxon>Eutheria</taxon>
        <taxon>Euarchontoglires</taxon>
        <taxon>Glires</taxon>
        <taxon>Rodentia</taxon>
        <taxon>Sciuromorpha</taxon>
        <taxon>Sciuridae</taxon>
        <taxon>Sciurinae</taxon>
        <taxon>Sciurini</taxon>
        <taxon>Sciurus</taxon>
    </lineage>
</organism>
<dbReference type="AlphaFoldDB" id="A0A8D2DLN3"/>
<keyword evidence="2" id="KW-1185">Reference proteome</keyword>
<evidence type="ECO:0000313" key="2">
    <source>
        <dbReference type="Proteomes" id="UP000694564"/>
    </source>
</evidence>
<reference evidence="1" key="1">
    <citation type="submission" date="2025-08" db="UniProtKB">
        <authorList>
            <consortium name="Ensembl"/>
        </authorList>
    </citation>
    <scope>IDENTIFICATION</scope>
</reference>
<protein>
    <submittedName>
        <fullName evidence="1">Uncharacterized protein</fullName>
    </submittedName>
</protein>
<evidence type="ECO:0000313" key="1">
    <source>
        <dbReference type="Ensembl" id="ENSSVLP00005025661.1"/>
    </source>
</evidence>
<reference evidence="1" key="2">
    <citation type="submission" date="2025-09" db="UniProtKB">
        <authorList>
            <consortium name="Ensembl"/>
        </authorList>
    </citation>
    <scope>IDENTIFICATION</scope>
</reference>
<dbReference type="Proteomes" id="UP000694564">
    <property type="component" value="Chromosome 4"/>
</dbReference>
<dbReference type="OrthoDB" id="10437851at2759"/>